<dbReference type="Gene3D" id="3.40.190.10">
    <property type="entry name" value="Periplasmic binding protein-like II"/>
    <property type="match status" value="2"/>
</dbReference>
<name>A0ABT6TC24_9BACL</name>
<keyword evidence="1" id="KW-0732">Signal</keyword>
<protein>
    <submittedName>
        <fullName evidence="2">Extracellular solute-binding protein</fullName>
    </submittedName>
</protein>
<dbReference type="Pfam" id="PF01547">
    <property type="entry name" value="SBP_bac_1"/>
    <property type="match status" value="1"/>
</dbReference>
<feature type="chain" id="PRO_5046077001" evidence="1">
    <location>
        <begin position="28"/>
        <end position="519"/>
    </location>
</feature>
<dbReference type="InterPro" id="IPR050490">
    <property type="entry name" value="Bact_solute-bd_prot1"/>
</dbReference>
<gene>
    <name evidence="2" type="ORF">KB449_00920</name>
</gene>
<evidence type="ECO:0000256" key="1">
    <source>
        <dbReference type="SAM" id="SignalP"/>
    </source>
</evidence>
<evidence type="ECO:0000313" key="3">
    <source>
        <dbReference type="Proteomes" id="UP001161691"/>
    </source>
</evidence>
<dbReference type="PANTHER" id="PTHR43649:SF17">
    <property type="entry name" value="ABC TRANSPORTER SOLUTE BINDING PROTEIN-SUGAR TRANSPORT"/>
    <property type="match status" value="1"/>
</dbReference>
<dbReference type="SUPFAM" id="SSF53850">
    <property type="entry name" value="Periplasmic binding protein-like II"/>
    <property type="match status" value="1"/>
</dbReference>
<keyword evidence="3" id="KW-1185">Reference proteome</keyword>
<comment type="caution">
    <text evidence="2">The sequence shown here is derived from an EMBL/GenBank/DDBJ whole genome shotgun (WGS) entry which is preliminary data.</text>
</comment>
<proteinExistence type="predicted"/>
<dbReference type="InterPro" id="IPR006059">
    <property type="entry name" value="SBP"/>
</dbReference>
<reference evidence="2" key="1">
    <citation type="submission" date="2023-04" db="EMBL/GenBank/DDBJ databases">
        <title>Comparative genomic analysis of Cohnella hashimotonis sp. nov., isolated from the International Space Station.</title>
        <authorList>
            <person name="Venkateswaran K."/>
            <person name="Simpson A."/>
        </authorList>
    </citation>
    <scope>NUCLEOTIDE SEQUENCE</scope>
    <source>
        <strain evidence="2">F6_2S_P_1</strain>
    </source>
</reference>
<dbReference type="Proteomes" id="UP001161691">
    <property type="component" value="Unassembled WGS sequence"/>
</dbReference>
<dbReference type="RefSeq" id="WP_282906552.1">
    <property type="nucleotide sequence ID" value="NZ_JAGRPV010000001.1"/>
</dbReference>
<accession>A0ABT6TC24</accession>
<evidence type="ECO:0000313" key="2">
    <source>
        <dbReference type="EMBL" id="MDI4643494.1"/>
    </source>
</evidence>
<organism evidence="2 3">
    <name type="scientific">Cohnella hashimotonis</name>
    <dbReference type="NCBI Taxonomy" id="2826895"/>
    <lineage>
        <taxon>Bacteria</taxon>
        <taxon>Bacillati</taxon>
        <taxon>Bacillota</taxon>
        <taxon>Bacilli</taxon>
        <taxon>Bacillales</taxon>
        <taxon>Paenibacillaceae</taxon>
        <taxon>Cohnella</taxon>
    </lineage>
</organism>
<dbReference type="PROSITE" id="PS51257">
    <property type="entry name" value="PROKAR_LIPOPROTEIN"/>
    <property type="match status" value="1"/>
</dbReference>
<dbReference type="PANTHER" id="PTHR43649">
    <property type="entry name" value="ARABINOSE-BINDING PROTEIN-RELATED"/>
    <property type="match status" value="1"/>
</dbReference>
<dbReference type="EMBL" id="JAGRPV010000001">
    <property type="protein sequence ID" value="MDI4643494.1"/>
    <property type="molecule type" value="Genomic_DNA"/>
</dbReference>
<sequence>MGLKRKLYSPAAAALSLALALGACSNAANDSSSASGSPASASSGSEAVSFSMLYNDNPSYPFNQNWPVLKEIEARAKVHLDIQAVPNSDYLSKARIVLSSGTIPDLVTTIDQQTLMEYAPSGVLLPISDYMDKLPHLKQKIEEYGIEDELDNWKPRDGKLYILPFMNEAALYNRAPLIRTDLIDKYGLAAPTNVDELYTVLKTFKEKEGSGYPLANTDANSLLGIFGAAWGIEPSYNGFMFNEETGKFEYAYASDRFKAYLTYLNRLVSEGLADPEIFTSSLDQWKQKLASGQSSFSFYWISELGQLNEDGKKNVSPDFQLSPLPPIAGPAGKLAYAANRIYHGTVIPASAAKEPYFDKLLAFVDWLYSDEGNELMTWGIEGDTFTKKDDGNAFTEKATGSASLQKTLWDIGASNNNYTMLFPYKWFVQVLGAKEIETLTQQAQDGGWFPQVAKVPKLAPEKKEEENLALTSVKDYFAKMQEQFVYGKASLDTQWDSYVEEIGAKGVDKLLALYNDSLK</sequence>
<feature type="signal peptide" evidence="1">
    <location>
        <begin position="1"/>
        <end position="27"/>
    </location>
</feature>